<accession>A0A0P4VY74</accession>
<dbReference type="EMBL" id="GDRN01108344">
    <property type="protein sequence ID" value="JAI57266.1"/>
    <property type="molecule type" value="Transcribed_RNA"/>
</dbReference>
<dbReference type="PANTHER" id="PTHR45913">
    <property type="entry name" value="EPM2A-INTERACTING PROTEIN 1"/>
    <property type="match status" value="1"/>
</dbReference>
<dbReference type="AlphaFoldDB" id="A0A0P4VY74"/>
<organism evidence="1">
    <name type="scientific">Scylla olivacea</name>
    <name type="common">Orange mud crab</name>
    <name type="synonym">Cancer olivacea</name>
    <dbReference type="NCBI Taxonomy" id="85551"/>
    <lineage>
        <taxon>Eukaryota</taxon>
        <taxon>Metazoa</taxon>
        <taxon>Ecdysozoa</taxon>
        <taxon>Arthropoda</taxon>
        <taxon>Crustacea</taxon>
        <taxon>Multicrustacea</taxon>
        <taxon>Malacostraca</taxon>
        <taxon>Eumalacostraca</taxon>
        <taxon>Eucarida</taxon>
        <taxon>Decapoda</taxon>
        <taxon>Pleocyemata</taxon>
        <taxon>Brachyura</taxon>
        <taxon>Eubrachyura</taxon>
        <taxon>Portunoidea</taxon>
        <taxon>Portunidae</taxon>
        <taxon>Portuninae</taxon>
        <taxon>Scylla</taxon>
    </lineage>
</organism>
<evidence type="ECO:0000313" key="1">
    <source>
        <dbReference type="EMBL" id="JAI57265.1"/>
    </source>
</evidence>
<dbReference type="PANTHER" id="PTHR45913:SF19">
    <property type="entry name" value="LOW QUALITY PROTEIN: ZINC FINGER BED DOMAIN-CONTAINING PROTEIN 5-LIKE"/>
    <property type="match status" value="1"/>
</dbReference>
<protein>
    <submittedName>
        <fullName evidence="1">Uncharacterized protein</fullName>
    </submittedName>
</protein>
<reference evidence="1" key="1">
    <citation type="submission" date="2015-09" db="EMBL/GenBank/DDBJ databases">
        <title>Scylla olivacea transcriptome.</title>
        <authorList>
            <person name="Ikhwanuddin M."/>
        </authorList>
    </citation>
    <scope>NUCLEOTIDE SEQUENCE</scope>
</reference>
<dbReference type="EMBL" id="GDRN01108346">
    <property type="protein sequence ID" value="JAI57265.1"/>
    <property type="molecule type" value="Transcribed_RNA"/>
</dbReference>
<dbReference type="InterPro" id="IPR012337">
    <property type="entry name" value="RNaseH-like_sf"/>
</dbReference>
<proteinExistence type="predicted"/>
<sequence length="240" mass="26922">MVEMMLGEQSANKLRSIPLADNTVGKRISDISDDLCDQLTDVLKYSHFGLQVDETTDVVKDAHLITYVRYISANEIKEDLLFCKPIVGRATAVEVFNMIDSFFNEHGISRENCVGLCTDGAQSMAGRHAGVQTLVREKAPHALWTHCMLPRQALASGSMSEELGNLLKDVARVVNYIKNSPLKGRLLAQLCKDFGAEHTALLYYCESHWLSRGKVLQRVYELRNEIATFLCENKNKDLLT</sequence>
<dbReference type="SUPFAM" id="SSF53098">
    <property type="entry name" value="Ribonuclease H-like"/>
    <property type="match status" value="1"/>
</dbReference>
<name>A0A0P4VY74_SCYOL</name>